<evidence type="ECO:0000256" key="1">
    <source>
        <dbReference type="SAM" id="MobiDB-lite"/>
    </source>
</evidence>
<evidence type="ECO:0000313" key="2">
    <source>
        <dbReference type="EMBL" id="TDL25967.1"/>
    </source>
</evidence>
<organism evidence="2 3">
    <name type="scientific">Rickenella mellea</name>
    <dbReference type="NCBI Taxonomy" id="50990"/>
    <lineage>
        <taxon>Eukaryota</taxon>
        <taxon>Fungi</taxon>
        <taxon>Dikarya</taxon>
        <taxon>Basidiomycota</taxon>
        <taxon>Agaricomycotina</taxon>
        <taxon>Agaricomycetes</taxon>
        <taxon>Hymenochaetales</taxon>
        <taxon>Rickenellaceae</taxon>
        <taxon>Rickenella</taxon>
    </lineage>
</organism>
<proteinExistence type="predicted"/>
<dbReference type="OrthoDB" id="2163491at2759"/>
<feature type="region of interest" description="Disordered" evidence="1">
    <location>
        <begin position="1"/>
        <end position="90"/>
    </location>
</feature>
<sequence length="419" mass="47283">MNFRELNIIPCPHPAHNFQPPRPTSSLSPTKRKQSGKSRSNSPNAGSPSKKLRIRNTLHISESLEAISPSQGQLGEGSQTVCDRERDQDPEHERFDYLTKLETSLRKPPSFFPEEHLRVIKPPLPNGVRPVIWAESRQEVCESFSLFRSYQGGVYSVNGMVKGRDHIDHGGKLIISHGGGKSVIAKSKQGLAERDNRANQTDTDTSVKALLHNYEDNLPVVLLADDKYFMFPYDLGRHTYVVLGYYWITNAWAEKEVSRDRTVECVKYKFAFQWCENQGEPWWSCSGIDSPTSDLETKMKPSSLDDMPVSVVTFPQDLVHPIVDCIGCSLCGKSFPQVYKQGWICLSPTCENFWVLPCHVDELTYLPSFLRLRATPVQLNSLPDLRPSPPVAHAKDGVITSTDFCKGWWCPDCGKLNCR</sequence>
<gene>
    <name evidence="2" type="ORF">BD410DRAFT_559547</name>
</gene>
<protein>
    <submittedName>
        <fullName evidence="2">Uncharacterized protein</fullName>
    </submittedName>
</protein>
<dbReference type="Proteomes" id="UP000294933">
    <property type="component" value="Unassembled WGS sequence"/>
</dbReference>
<reference evidence="2 3" key="1">
    <citation type="submission" date="2018-06" db="EMBL/GenBank/DDBJ databases">
        <title>A transcriptomic atlas of mushroom development highlights an independent origin of complex multicellularity.</title>
        <authorList>
            <consortium name="DOE Joint Genome Institute"/>
            <person name="Krizsan K."/>
            <person name="Almasi E."/>
            <person name="Merenyi Z."/>
            <person name="Sahu N."/>
            <person name="Viragh M."/>
            <person name="Koszo T."/>
            <person name="Mondo S."/>
            <person name="Kiss B."/>
            <person name="Balint B."/>
            <person name="Kues U."/>
            <person name="Barry K."/>
            <person name="Hegedus J.C."/>
            <person name="Henrissat B."/>
            <person name="Johnson J."/>
            <person name="Lipzen A."/>
            <person name="Ohm R."/>
            <person name="Nagy I."/>
            <person name="Pangilinan J."/>
            <person name="Yan J."/>
            <person name="Xiong Y."/>
            <person name="Grigoriev I.V."/>
            <person name="Hibbett D.S."/>
            <person name="Nagy L.G."/>
        </authorList>
    </citation>
    <scope>NUCLEOTIDE SEQUENCE [LARGE SCALE GENOMIC DNA]</scope>
    <source>
        <strain evidence="2 3">SZMC22713</strain>
    </source>
</reference>
<dbReference type="VEuPathDB" id="FungiDB:BD410DRAFT_559547"/>
<dbReference type="AlphaFoldDB" id="A0A4Y7QE52"/>
<feature type="compositionally biased region" description="Polar residues" evidence="1">
    <location>
        <begin position="68"/>
        <end position="81"/>
    </location>
</feature>
<dbReference type="STRING" id="50990.A0A4Y7QE52"/>
<keyword evidence="3" id="KW-1185">Reference proteome</keyword>
<accession>A0A4Y7QE52</accession>
<evidence type="ECO:0000313" key="3">
    <source>
        <dbReference type="Proteomes" id="UP000294933"/>
    </source>
</evidence>
<name>A0A4Y7QE52_9AGAM</name>
<dbReference type="EMBL" id="ML170162">
    <property type="protein sequence ID" value="TDL25967.1"/>
    <property type="molecule type" value="Genomic_DNA"/>
</dbReference>
<feature type="compositionally biased region" description="Polar residues" evidence="1">
    <location>
        <begin position="37"/>
        <end position="47"/>
    </location>
</feature>